<name>G4MMG7_PYRO7</name>
<dbReference type="KEGG" id="mgr:MGG_16185"/>
<dbReference type="EMBL" id="CM001231">
    <property type="protein sequence ID" value="EHA56945.1"/>
    <property type="molecule type" value="Genomic_DNA"/>
</dbReference>
<evidence type="ECO:0000313" key="2">
    <source>
        <dbReference type="Proteomes" id="UP000009058"/>
    </source>
</evidence>
<dbReference type="GeneID" id="12984551"/>
<dbReference type="RefSeq" id="XP_003709557.1">
    <property type="nucleotide sequence ID" value="XM_003709509.1"/>
</dbReference>
<reference evidence="1 2" key="1">
    <citation type="journal article" date="2005" name="Nature">
        <title>The genome sequence of the rice blast fungus Magnaporthe grisea.</title>
        <authorList>
            <person name="Dean R.A."/>
            <person name="Talbot N.J."/>
            <person name="Ebbole D.J."/>
            <person name="Farman M.L."/>
            <person name="Mitchell T.K."/>
            <person name="Orbach M.J."/>
            <person name="Thon M."/>
            <person name="Kulkarni R."/>
            <person name="Xu J.R."/>
            <person name="Pan H."/>
            <person name="Read N.D."/>
            <person name="Lee Y.H."/>
            <person name="Carbone I."/>
            <person name="Brown D."/>
            <person name="Oh Y.Y."/>
            <person name="Donofrio N."/>
            <person name="Jeong J.S."/>
            <person name="Soanes D.M."/>
            <person name="Djonovic S."/>
            <person name="Kolomiets E."/>
            <person name="Rehmeyer C."/>
            <person name="Li W."/>
            <person name="Harding M."/>
            <person name="Kim S."/>
            <person name="Lebrun M.H."/>
            <person name="Bohnert H."/>
            <person name="Coughlan S."/>
            <person name="Butler J."/>
            <person name="Calvo S."/>
            <person name="Ma L.J."/>
            <person name="Nicol R."/>
            <person name="Purcell S."/>
            <person name="Nusbaum C."/>
            <person name="Galagan J.E."/>
            <person name="Birren B.W."/>
        </authorList>
    </citation>
    <scope>NUCLEOTIDE SEQUENCE [LARGE SCALE GENOMIC DNA]</scope>
    <source>
        <strain evidence="2">70-15 / ATCC MYA-4617 / FGSC 8958</strain>
    </source>
</reference>
<dbReference type="Proteomes" id="UP000009058">
    <property type="component" value="Chromosome 1"/>
</dbReference>
<reference key="2">
    <citation type="submission" date="2011-05" db="EMBL/GenBank/DDBJ databases">
        <title>The Genome Sequence of Magnaporthe oryzae 70-15.</title>
        <authorList>
            <consortium name="The Broad Institute Genome Sequencing Platform"/>
            <person name="Ma L.-J."/>
            <person name="Dead R."/>
            <person name="Young S.K."/>
            <person name="Zeng Q."/>
            <person name="Gargeya S."/>
            <person name="Fitzgerald M."/>
            <person name="Haas B."/>
            <person name="Abouelleil A."/>
            <person name="Alvarado L."/>
            <person name="Arachchi H.M."/>
            <person name="Berlin A."/>
            <person name="Brown A."/>
            <person name="Chapman S.B."/>
            <person name="Chen Z."/>
            <person name="Dunbar C."/>
            <person name="Freedman E."/>
            <person name="Gearin G."/>
            <person name="Gellesch M."/>
            <person name="Goldberg J."/>
            <person name="Griggs A."/>
            <person name="Gujja S."/>
            <person name="Heiman D."/>
            <person name="Howarth C."/>
            <person name="Larson L."/>
            <person name="Lui A."/>
            <person name="MacDonald P.J.P."/>
            <person name="Mehta T."/>
            <person name="Montmayeur A."/>
            <person name="Murphy C."/>
            <person name="Neiman D."/>
            <person name="Pearson M."/>
            <person name="Priest M."/>
            <person name="Roberts A."/>
            <person name="Saif S."/>
            <person name="Shea T."/>
            <person name="Shenoy N."/>
            <person name="Sisk P."/>
            <person name="Stolte C."/>
            <person name="Sykes S."/>
            <person name="Yandava C."/>
            <person name="Wortman J."/>
            <person name="Nusbaum C."/>
            <person name="Birren B."/>
        </authorList>
    </citation>
    <scope>NUCLEOTIDE SEQUENCE</scope>
    <source>
        <strain>70-15</strain>
    </source>
</reference>
<protein>
    <submittedName>
        <fullName evidence="1">Uncharacterized protein</fullName>
    </submittedName>
</protein>
<organism evidence="1 2">
    <name type="scientific">Pyricularia oryzae (strain 70-15 / ATCC MYA-4617 / FGSC 8958)</name>
    <name type="common">Rice blast fungus</name>
    <name type="synonym">Magnaporthe oryzae</name>
    <dbReference type="NCBI Taxonomy" id="242507"/>
    <lineage>
        <taxon>Eukaryota</taxon>
        <taxon>Fungi</taxon>
        <taxon>Dikarya</taxon>
        <taxon>Ascomycota</taxon>
        <taxon>Pezizomycotina</taxon>
        <taxon>Sordariomycetes</taxon>
        <taxon>Sordariomycetidae</taxon>
        <taxon>Magnaporthales</taxon>
        <taxon>Pyriculariaceae</taxon>
        <taxon>Pyricularia</taxon>
    </lineage>
</organism>
<dbReference type="InParanoid" id="G4MMG7"/>
<accession>G4MMG7</accession>
<gene>
    <name evidence="1" type="ORF">MGG_16185</name>
</gene>
<proteinExistence type="predicted"/>
<sequence>AFFSAAFLSVRCSTECFLLLNRNLSIILDISYCHGGIPLSGLSGTGTVVRWASASRVVRQLICLGLDACSQRCLMVSELAVICLLIL</sequence>
<feature type="non-terminal residue" evidence="1">
    <location>
        <position position="1"/>
    </location>
</feature>
<dbReference type="VEuPathDB" id="FungiDB:MGG_16185"/>
<dbReference type="HOGENOM" id="CLU_2489382_0_0_1"/>
<keyword evidence="2" id="KW-1185">Reference proteome</keyword>
<dbReference type="AlphaFoldDB" id="G4MMG7"/>
<evidence type="ECO:0000313" key="1">
    <source>
        <dbReference type="EMBL" id="EHA56945.1"/>
    </source>
</evidence>